<evidence type="ECO:0000259" key="1">
    <source>
        <dbReference type="Pfam" id="PF13456"/>
    </source>
</evidence>
<keyword evidence="3" id="KW-1185">Reference proteome</keyword>
<dbReference type="InterPro" id="IPR053151">
    <property type="entry name" value="RNase_H-like"/>
</dbReference>
<dbReference type="EMBL" id="JABFAA010000004">
    <property type="protein sequence ID" value="MBA0679345.1"/>
    <property type="molecule type" value="Genomic_DNA"/>
</dbReference>
<feature type="domain" description="RNase H type-1" evidence="1">
    <location>
        <begin position="11"/>
        <end position="114"/>
    </location>
</feature>
<dbReference type="PANTHER" id="PTHR47723">
    <property type="entry name" value="OS05G0353850 PROTEIN"/>
    <property type="match status" value="1"/>
</dbReference>
<dbReference type="InterPro" id="IPR044730">
    <property type="entry name" value="RNase_H-like_dom_plant"/>
</dbReference>
<proteinExistence type="predicted"/>
<organism evidence="2 3">
    <name type="scientific">Gossypium aridum</name>
    <name type="common">American cotton</name>
    <name type="synonym">Erioxylum aridum</name>
    <dbReference type="NCBI Taxonomy" id="34290"/>
    <lineage>
        <taxon>Eukaryota</taxon>
        <taxon>Viridiplantae</taxon>
        <taxon>Streptophyta</taxon>
        <taxon>Embryophyta</taxon>
        <taxon>Tracheophyta</taxon>
        <taxon>Spermatophyta</taxon>
        <taxon>Magnoliopsida</taxon>
        <taxon>eudicotyledons</taxon>
        <taxon>Gunneridae</taxon>
        <taxon>Pentapetalae</taxon>
        <taxon>rosids</taxon>
        <taxon>malvids</taxon>
        <taxon>Malvales</taxon>
        <taxon>Malvaceae</taxon>
        <taxon>Malvoideae</taxon>
        <taxon>Gossypium</taxon>
    </lineage>
</organism>
<dbReference type="GO" id="GO:0004523">
    <property type="term" value="F:RNA-DNA hybrid ribonuclease activity"/>
    <property type="evidence" value="ECO:0007669"/>
    <property type="project" value="InterPro"/>
</dbReference>
<name>A0A7J8WWC2_GOSAI</name>
<accession>A0A7J8WWC2</accession>
<dbReference type="GO" id="GO:0003676">
    <property type="term" value="F:nucleic acid binding"/>
    <property type="evidence" value="ECO:0007669"/>
    <property type="project" value="InterPro"/>
</dbReference>
<gene>
    <name evidence="2" type="ORF">Goari_011119</name>
</gene>
<dbReference type="AlphaFoldDB" id="A0A7J8WWC2"/>
<dbReference type="Pfam" id="PF13456">
    <property type="entry name" value="RVT_3"/>
    <property type="match status" value="1"/>
</dbReference>
<dbReference type="InterPro" id="IPR002156">
    <property type="entry name" value="RNaseH_domain"/>
</dbReference>
<evidence type="ECO:0000313" key="2">
    <source>
        <dbReference type="EMBL" id="MBA0679345.1"/>
    </source>
</evidence>
<dbReference type="CDD" id="cd06222">
    <property type="entry name" value="RNase_H_like"/>
    <property type="match status" value="1"/>
</dbReference>
<reference evidence="2 3" key="1">
    <citation type="journal article" date="2019" name="Genome Biol. Evol.">
        <title>Insights into the evolution of the New World diploid cottons (Gossypium, subgenus Houzingenia) based on genome sequencing.</title>
        <authorList>
            <person name="Grover C.E."/>
            <person name="Arick M.A. 2nd"/>
            <person name="Thrash A."/>
            <person name="Conover J.L."/>
            <person name="Sanders W.S."/>
            <person name="Peterson D.G."/>
            <person name="Frelichowski J.E."/>
            <person name="Scheffler J.A."/>
            <person name="Scheffler B.E."/>
            <person name="Wendel J.F."/>
        </authorList>
    </citation>
    <scope>NUCLEOTIDE SEQUENCE [LARGE SCALE GENOMIC DNA]</scope>
    <source>
        <strain evidence="2">185</strain>
        <tissue evidence="2">Leaf</tissue>
    </source>
</reference>
<sequence>MQMLLWNEAVLRASVGGLLRDNCGSLIVGFRKNVGACSVQKTTSEYHGGLQLAWFKEIRRLIVENDNITIFCMLNGNENSTNLCALVQGICEPCRRLWEIKFEHVFQEANKAAFGLHIHDYPPIGAANFCNVIQQEPRLLGMALFKLLPEYSATFLTKKKKSRINKGFIATISPRNGITMEVNKLEQLEIFMDLLNEDRIRTSTLTNLGGVITQFKLKRDTIQSALSKPESSYTSLENLVKSIVTNTRNFQWETMTF</sequence>
<comment type="caution">
    <text evidence="2">The sequence shown here is derived from an EMBL/GenBank/DDBJ whole genome shotgun (WGS) entry which is preliminary data.</text>
</comment>
<dbReference type="PANTHER" id="PTHR47723:SF19">
    <property type="entry name" value="POLYNUCLEOTIDYL TRANSFERASE, RIBONUCLEASE H-LIKE SUPERFAMILY PROTEIN"/>
    <property type="match status" value="1"/>
</dbReference>
<evidence type="ECO:0000313" key="3">
    <source>
        <dbReference type="Proteomes" id="UP000593577"/>
    </source>
</evidence>
<protein>
    <recommendedName>
        <fullName evidence="1">RNase H type-1 domain-containing protein</fullName>
    </recommendedName>
</protein>
<dbReference type="Proteomes" id="UP000593577">
    <property type="component" value="Unassembled WGS sequence"/>
</dbReference>